<evidence type="ECO:0000259" key="4">
    <source>
        <dbReference type="Pfam" id="PF00582"/>
    </source>
</evidence>
<dbReference type="EMBL" id="WRPP01000002">
    <property type="protein sequence ID" value="MVU78382.1"/>
    <property type="molecule type" value="Genomic_DNA"/>
</dbReference>
<reference evidence="5 6" key="1">
    <citation type="submission" date="2019-12" db="EMBL/GenBank/DDBJ databases">
        <title>Nocardia sp. nov. ET3-3 isolated from soil.</title>
        <authorList>
            <person name="Kanchanasin P."/>
            <person name="Tanasupawat S."/>
            <person name="Yuki M."/>
            <person name="Kudo T."/>
        </authorList>
    </citation>
    <scope>NUCLEOTIDE SEQUENCE [LARGE SCALE GENOMIC DNA]</scope>
    <source>
        <strain evidence="5 6">ET3-3</strain>
    </source>
</reference>
<gene>
    <name evidence="5" type="ORF">GPX89_14150</name>
</gene>
<comment type="caution">
    <text evidence="5">The sequence shown here is derived from an EMBL/GenBank/DDBJ whole genome shotgun (WGS) entry which is preliminary data.</text>
</comment>
<dbReference type="SUPFAM" id="SSF52402">
    <property type="entry name" value="Adenine nucleotide alpha hydrolases-like"/>
    <property type="match status" value="2"/>
</dbReference>
<protein>
    <submittedName>
        <fullName evidence="5">Universal stress protein</fullName>
    </submittedName>
</protein>
<keyword evidence="6" id="KW-1185">Reference proteome</keyword>
<dbReference type="Proteomes" id="UP000466794">
    <property type="component" value="Unassembled WGS sequence"/>
</dbReference>
<dbReference type="RefSeq" id="WP_157387888.1">
    <property type="nucleotide sequence ID" value="NZ_WRPP01000002.1"/>
</dbReference>
<proteinExistence type="inferred from homology"/>
<dbReference type="PRINTS" id="PR01438">
    <property type="entry name" value="UNVRSLSTRESS"/>
</dbReference>
<dbReference type="GO" id="GO:0005524">
    <property type="term" value="F:ATP binding"/>
    <property type="evidence" value="ECO:0007669"/>
    <property type="project" value="UniProtKB-KW"/>
</dbReference>
<feature type="domain" description="UspA" evidence="4">
    <location>
        <begin position="168"/>
        <end position="304"/>
    </location>
</feature>
<feature type="domain" description="UspA" evidence="4">
    <location>
        <begin position="17"/>
        <end position="154"/>
    </location>
</feature>
<dbReference type="PANTHER" id="PTHR46268:SF27">
    <property type="entry name" value="UNIVERSAL STRESS PROTEIN RV2623"/>
    <property type="match status" value="1"/>
</dbReference>
<dbReference type="PANTHER" id="PTHR46268">
    <property type="entry name" value="STRESS RESPONSE PROTEIN NHAX"/>
    <property type="match status" value="1"/>
</dbReference>
<keyword evidence="3" id="KW-0067">ATP-binding</keyword>
<dbReference type="Pfam" id="PF00582">
    <property type="entry name" value="Usp"/>
    <property type="match status" value="2"/>
</dbReference>
<dbReference type="Gene3D" id="3.40.50.620">
    <property type="entry name" value="HUPs"/>
    <property type="match status" value="2"/>
</dbReference>
<dbReference type="InterPro" id="IPR014729">
    <property type="entry name" value="Rossmann-like_a/b/a_fold"/>
</dbReference>
<sequence length="307" mass="32452">MSDQEYDDPHRLVSAGVVVGVDGSPGSEIALRWAADLAASRDRELQLIHGLDLVGTSAVVGPYAVVTPAVIDAVQEKGRAVIRHAREIVRAAHPDLVVTAHLYNDSAAGLLVDLSAQAYAVVLGATGNAGTLAHLGSTLLSVTAHAKGNVVVVRPDPQADNTVRETGPVVVGIDCGPVSEPAIAAAFAEASERGAELVAVHIWSDWSAGMFAGERPMPTLDDAEQVEELVMSERLAGWQEKYPDVHVVRRIYFTSPATQLQQWSKRAQLLVVGNRGRGGFVGMLLGSTAHSLVQHAHCPVMVVHATE</sequence>
<comment type="similarity">
    <text evidence="1">Belongs to the universal stress protein A family.</text>
</comment>
<name>A0A7K1UVS3_9NOCA</name>
<evidence type="ECO:0000313" key="5">
    <source>
        <dbReference type="EMBL" id="MVU78382.1"/>
    </source>
</evidence>
<dbReference type="AlphaFoldDB" id="A0A7K1UVS3"/>
<evidence type="ECO:0000256" key="2">
    <source>
        <dbReference type="ARBA" id="ARBA00022741"/>
    </source>
</evidence>
<evidence type="ECO:0000256" key="3">
    <source>
        <dbReference type="ARBA" id="ARBA00022840"/>
    </source>
</evidence>
<evidence type="ECO:0000256" key="1">
    <source>
        <dbReference type="ARBA" id="ARBA00008791"/>
    </source>
</evidence>
<dbReference type="InterPro" id="IPR006015">
    <property type="entry name" value="Universal_stress_UspA"/>
</dbReference>
<evidence type="ECO:0000313" key="6">
    <source>
        <dbReference type="Proteomes" id="UP000466794"/>
    </source>
</evidence>
<accession>A0A7K1UVS3</accession>
<organism evidence="5 6">
    <name type="scientific">Nocardia terrae</name>
    <dbReference type="NCBI Taxonomy" id="2675851"/>
    <lineage>
        <taxon>Bacteria</taxon>
        <taxon>Bacillati</taxon>
        <taxon>Actinomycetota</taxon>
        <taxon>Actinomycetes</taxon>
        <taxon>Mycobacteriales</taxon>
        <taxon>Nocardiaceae</taxon>
        <taxon>Nocardia</taxon>
    </lineage>
</organism>
<dbReference type="InterPro" id="IPR006016">
    <property type="entry name" value="UspA"/>
</dbReference>
<keyword evidence="2" id="KW-0547">Nucleotide-binding</keyword>